<dbReference type="InterPro" id="IPR040358">
    <property type="entry name" value="At4g22758-like"/>
</dbReference>
<sequence>SSSSKRRRRFLVIVNVLGSTGPMIFMVNGDDNVKAVVGKSLRQYAAEGRLPVLGNDSNGFHLCASASGFD</sequence>
<organism evidence="2 3">
    <name type="scientific">Genlisea aurea</name>
    <dbReference type="NCBI Taxonomy" id="192259"/>
    <lineage>
        <taxon>Eukaryota</taxon>
        <taxon>Viridiplantae</taxon>
        <taxon>Streptophyta</taxon>
        <taxon>Embryophyta</taxon>
        <taxon>Tracheophyta</taxon>
        <taxon>Spermatophyta</taxon>
        <taxon>Magnoliopsida</taxon>
        <taxon>eudicotyledons</taxon>
        <taxon>Gunneridae</taxon>
        <taxon>Pentapetalae</taxon>
        <taxon>asterids</taxon>
        <taxon>lamiids</taxon>
        <taxon>Lamiales</taxon>
        <taxon>Lentibulariaceae</taxon>
        <taxon>Genlisea</taxon>
    </lineage>
</organism>
<dbReference type="InterPro" id="IPR055482">
    <property type="entry name" value="DUF7054"/>
</dbReference>
<evidence type="ECO:0000313" key="2">
    <source>
        <dbReference type="EMBL" id="EPS58560.1"/>
    </source>
</evidence>
<evidence type="ECO:0000259" key="1">
    <source>
        <dbReference type="Pfam" id="PF23156"/>
    </source>
</evidence>
<proteinExistence type="predicted"/>
<dbReference type="Proteomes" id="UP000015453">
    <property type="component" value="Unassembled WGS sequence"/>
</dbReference>
<feature type="non-terminal residue" evidence="2">
    <location>
        <position position="1"/>
    </location>
</feature>
<feature type="non-terminal residue" evidence="2">
    <location>
        <position position="70"/>
    </location>
</feature>
<dbReference type="AlphaFoldDB" id="S8BVE3"/>
<keyword evidence="3" id="KW-1185">Reference proteome</keyword>
<dbReference type="Pfam" id="PF23156">
    <property type="entry name" value="DUF7054"/>
    <property type="match status" value="1"/>
</dbReference>
<dbReference type="OrthoDB" id="1919859at2759"/>
<dbReference type="PANTHER" id="PTHR33270">
    <property type="entry name" value="BNAC05G50380D PROTEIN"/>
    <property type="match status" value="1"/>
</dbReference>
<protein>
    <recommendedName>
        <fullName evidence="1">DUF7054 domain-containing protein</fullName>
    </recommendedName>
</protein>
<name>S8BVE3_9LAMI</name>
<dbReference type="EMBL" id="AUSU01009099">
    <property type="protein sequence ID" value="EPS58560.1"/>
    <property type="molecule type" value="Genomic_DNA"/>
</dbReference>
<dbReference type="PANTHER" id="PTHR33270:SF18">
    <property type="entry name" value="OS02G0324700 PROTEIN"/>
    <property type="match status" value="1"/>
</dbReference>
<evidence type="ECO:0000313" key="3">
    <source>
        <dbReference type="Proteomes" id="UP000015453"/>
    </source>
</evidence>
<reference evidence="2 3" key="1">
    <citation type="journal article" date="2013" name="BMC Genomics">
        <title>The miniature genome of a carnivorous plant Genlisea aurea contains a low number of genes and short non-coding sequences.</title>
        <authorList>
            <person name="Leushkin E.V."/>
            <person name="Sutormin R.A."/>
            <person name="Nabieva E.R."/>
            <person name="Penin A.A."/>
            <person name="Kondrashov A.S."/>
            <person name="Logacheva M.D."/>
        </authorList>
    </citation>
    <scope>NUCLEOTIDE SEQUENCE [LARGE SCALE GENOMIC DNA]</scope>
</reference>
<feature type="domain" description="DUF7054" evidence="1">
    <location>
        <begin position="7"/>
        <end position="68"/>
    </location>
</feature>
<gene>
    <name evidence="2" type="ORF">M569_16253</name>
</gene>
<comment type="caution">
    <text evidence="2">The sequence shown here is derived from an EMBL/GenBank/DDBJ whole genome shotgun (WGS) entry which is preliminary data.</text>
</comment>
<accession>S8BVE3</accession>